<comment type="similarity">
    <text evidence="3">Belongs to the PIAS family.</text>
</comment>
<dbReference type="InterPro" id="IPR019786">
    <property type="entry name" value="Zinc_finger_PHD-type_CS"/>
</dbReference>
<keyword evidence="12" id="KW-1133">Transmembrane helix</keyword>
<keyword evidence="16" id="KW-1185">Reference proteome</keyword>
<evidence type="ECO:0000256" key="7">
    <source>
        <dbReference type="ARBA" id="ARBA00022786"/>
    </source>
</evidence>
<evidence type="ECO:0008006" key="17">
    <source>
        <dbReference type="Google" id="ProtNLM"/>
    </source>
</evidence>
<dbReference type="CDD" id="cd16792">
    <property type="entry name" value="SP-RING_Siz-like"/>
    <property type="match status" value="1"/>
</dbReference>
<evidence type="ECO:0000256" key="12">
    <source>
        <dbReference type="SAM" id="Phobius"/>
    </source>
</evidence>
<dbReference type="SUPFAM" id="SSF68906">
    <property type="entry name" value="SAP domain"/>
    <property type="match status" value="1"/>
</dbReference>
<keyword evidence="12" id="KW-0812">Transmembrane</keyword>
<dbReference type="Gene3D" id="3.30.40.10">
    <property type="entry name" value="Zinc/RING finger domain, C3HC4 (zinc finger)"/>
    <property type="match status" value="2"/>
</dbReference>
<dbReference type="InterPro" id="IPR013083">
    <property type="entry name" value="Znf_RING/FYVE/PHD"/>
</dbReference>
<evidence type="ECO:0000313" key="16">
    <source>
        <dbReference type="Proteomes" id="UP001372338"/>
    </source>
</evidence>
<proteinExistence type="inferred from homology"/>
<feature type="compositionally biased region" description="Low complexity" evidence="11">
    <location>
        <begin position="887"/>
        <end position="906"/>
    </location>
</feature>
<dbReference type="GO" id="GO:0000785">
    <property type="term" value="C:chromatin"/>
    <property type="evidence" value="ECO:0007669"/>
    <property type="project" value="TreeGrafter"/>
</dbReference>
<dbReference type="InterPro" id="IPR031141">
    <property type="entry name" value="SIZ1/2_SP-RING"/>
</dbReference>
<dbReference type="GO" id="GO:0061665">
    <property type="term" value="F:SUMO ligase activity"/>
    <property type="evidence" value="ECO:0007669"/>
    <property type="project" value="TreeGrafter"/>
</dbReference>
<feature type="compositionally biased region" description="Polar residues" evidence="11">
    <location>
        <begin position="872"/>
        <end position="886"/>
    </location>
</feature>
<feature type="domain" description="SAP" evidence="13">
    <location>
        <begin position="77"/>
        <end position="111"/>
    </location>
</feature>
<dbReference type="GO" id="GO:0016925">
    <property type="term" value="P:protein sumoylation"/>
    <property type="evidence" value="ECO:0007669"/>
    <property type="project" value="UniProtKB-ARBA"/>
</dbReference>
<feature type="domain" description="SP-RING-type" evidence="14">
    <location>
        <begin position="412"/>
        <end position="495"/>
    </location>
</feature>
<dbReference type="GO" id="GO:0008270">
    <property type="term" value="F:zinc ion binding"/>
    <property type="evidence" value="ECO:0007669"/>
    <property type="project" value="UniProtKB-KW"/>
</dbReference>
<name>A0AAN9EQ24_CROPI</name>
<dbReference type="InterPro" id="IPR036361">
    <property type="entry name" value="SAP_dom_sf"/>
</dbReference>
<feature type="compositionally biased region" description="Basic and acidic residues" evidence="11">
    <location>
        <begin position="911"/>
        <end position="923"/>
    </location>
</feature>
<dbReference type="AlphaFoldDB" id="A0AAN9EQ24"/>
<dbReference type="InterPro" id="IPR004181">
    <property type="entry name" value="Znf_MIZ"/>
</dbReference>
<evidence type="ECO:0000256" key="4">
    <source>
        <dbReference type="ARBA" id="ARBA00022679"/>
    </source>
</evidence>
<keyword evidence="5" id="KW-0479">Metal-binding</keyword>
<dbReference type="SUPFAM" id="SSF57903">
    <property type="entry name" value="FYVE/PHD zinc finger"/>
    <property type="match status" value="1"/>
</dbReference>
<dbReference type="PANTHER" id="PTHR10782:SF102">
    <property type="entry name" value="E3 SUMO-PROTEIN LIGASE SIZ1"/>
    <property type="match status" value="1"/>
</dbReference>
<evidence type="ECO:0000256" key="10">
    <source>
        <dbReference type="PROSITE-ProRule" id="PRU00452"/>
    </source>
</evidence>
<keyword evidence="12" id="KW-0472">Membrane</keyword>
<dbReference type="InterPro" id="IPR003034">
    <property type="entry name" value="SAP_dom"/>
</dbReference>
<dbReference type="FunFam" id="1.10.720.30:FF:000014">
    <property type="entry name" value="E3 SUMO-protein ligase SIZ1"/>
    <property type="match status" value="1"/>
</dbReference>
<feature type="region of interest" description="Disordered" evidence="11">
    <location>
        <begin position="600"/>
        <end position="634"/>
    </location>
</feature>
<keyword evidence="9" id="KW-0539">Nucleus</keyword>
<dbReference type="SMART" id="SM00513">
    <property type="entry name" value="SAP"/>
    <property type="match status" value="1"/>
</dbReference>
<dbReference type="Pfam" id="PF02891">
    <property type="entry name" value="zf-MIZ"/>
    <property type="match status" value="1"/>
</dbReference>
<gene>
    <name evidence="15" type="ORF">RIF29_27696</name>
</gene>
<dbReference type="PROSITE" id="PS51044">
    <property type="entry name" value="ZF_SP_RING"/>
    <property type="match status" value="1"/>
</dbReference>
<dbReference type="Gene3D" id="1.10.720.30">
    <property type="entry name" value="SAP domain"/>
    <property type="match status" value="1"/>
</dbReference>
<feature type="region of interest" description="Disordered" evidence="11">
    <location>
        <begin position="866"/>
        <end position="949"/>
    </location>
</feature>
<dbReference type="InterPro" id="IPR011011">
    <property type="entry name" value="Znf_FYVE_PHD"/>
</dbReference>
<dbReference type="Proteomes" id="UP001372338">
    <property type="component" value="Unassembled WGS sequence"/>
</dbReference>
<dbReference type="InterPro" id="IPR001965">
    <property type="entry name" value="Znf_PHD"/>
</dbReference>
<reference evidence="15 16" key="1">
    <citation type="submission" date="2024-01" db="EMBL/GenBank/DDBJ databases">
        <title>The genomes of 5 underutilized Papilionoideae crops provide insights into root nodulation and disease resistanc.</title>
        <authorList>
            <person name="Yuan L."/>
        </authorList>
    </citation>
    <scope>NUCLEOTIDE SEQUENCE [LARGE SCALE GENOMIC DNA]</scope>
    <source>
        <strain evidence="15">ZHUSHIDOU_FW_LH</strain>
        <tissue evidence="15">Leaf</tissue>
    </source>
</reference>
<keyword evidence="7" id="KW-0833">Ubl conjugation pathway</keyword>
<comment type="subcellular location">
    <subcellularLocation>
        <location evidence="1">Nucleus</location>
    </subcellularLocation>
</comment>
<accession>A0AAN9EQ24</accession>
<dbReference type="EMBL" id="JAYWIO010000005">
    <property type="protein sequence ID" value="KAK7261387.1"/>
    <property type="molecule type" value="Genomic_DNA"/>
</dbReference>
<keyword evidence="8" id="KW-0862">Zinc</keyword>
<dbReference type="PROSITE" id="PS50800">
    <property type="entry name" value="SAP"/>
    <property type="match status" value="1"/>
</dbReference>
<keyword evidence="4" id="KW-0808">Transferase</keyword>
<evidence type="ECO:0000256" key="5">
    <source>
        <dbReference type="ARBA" id="ARBA00022723"/>
    </source>
</evidence>
<dbReference type="Pfam" id="PF02037">
    <property type="entry name" value="SAP"/>
    <property type="match status" value="1"/>
</dbReference>
<evidence type="ECO:0000313" key="15">
    <source>
        <dbReference type="EMBL" id="KAK7261387.1"/>
    </source>
</evidence>
<dbReference type="SMART" id="SM00249">
    <property type="entry name" value="PHD"/>
    <property type="match status" value="1"/>
</dbReference>
<comment type="caution">
    <text evidence="15">The sequence shown here is derived from an EMBL/GenBank/DDBJ whole genome shotgun (WGS) entry which is preliminary data.</text>
</comment>
<comment type="pathway">
    <text evidence="2">Protein modification; protein sumoylation.</text>
</comment>
<protein>
    <recommendedName>
        <fullName evidence="17">E3 SUMO-protein ligase SIZ1</fullName>
    </recommendedName>
</protein>
<dbReference type="PROSITE" id="PS01359">
    <property type="entry name" value="ZF_PHD_1"/>
    <property type="match status" value="1"/>
</dbReference>
<evidence type="ECO:0000256" key="3">
    <source>
        <dbReference type="ARBA" id="ARBA00005383"/>
    </source>
</evidence>
<evidence type="ECO:0000256" key="9">
    <source>
        <dbReference type="ARBA" id="ARBA00023242"/>
    </source>
</evidence>
<dbReference type="CDD" id="cd15570">
    <property type="entry name" value="PHD_Bye1p_SIZ1_like"/>
    <property type="match status" value="1"/>
</dbReference>
<evidence type="ECO:0000259" key="13">
    <source>
        <dbReference type="PROSITE" id="PS50800"/>
    </source>
</evidence>
<evidence type="ECO:0000256" key="8">
    <source>
        <dbReference type="ARBA" id="ARBA00022833"/>
    </source>
</evidence>
<dbReference type="GO" id="GO:0005634">
    <property type="term" value="C:nucleus"/>
    <property type="evidence" value="ECO:0007669"/>
    <property type="project" value="UniProtKB-SubCell"/>
</dbReference>
<evidence type="ECO:0000256" key="6">
    <source>
        <dbReference type="ARBA" id="ARBA00022771"/>
    </source>
</evidence>
<dbReference type="PANTHER" id="PTHR10782">
    <property type="entry name" value="ZINC FINGER MIZ DOMAIN-CONTAINING PROTEIN"/>
    <property type="match status" value="1"/>
</dbReference>
<evidence type="ECO:0000256" key="2">
    <source>
        <dbReference type="ARBA" id="ARBA00004718"/>
    </source>
</evidence>
<sequence length="949" mass="103160">MRRSCTSKAGRRRRRIRVRGGAGDVALNQLPATAALRSNLISTHAVASVALILNCCLLLLVKIRCKMDLVSSCKEKLTYFRIKELKDVLTQLGLSKQGKKQDLVDRILAILSDEQVSKMWARRNAVGKEQVAKLVDDTYRKLQGSGATDLASKGQGASDSSNVNVKAEIDDSFQSDTKIRCLCGSSLETEPLIKCEDTRCHVWQHINCVIIPEKPMEGTPPVPDKFYCETCRLSRADPFWLSVAHPMVPLKLTTTSIPTDGTNPVQSLERTFQLTRADKELVSRQEFDVQAWCMLLNDKVSFRMQWPQYTDLQVNGVPVRAINRPGSQLLGANGRDDGPIITPYTKDGLNKISLTGCDARIFCLGVRIVKRRTVQQILNMIPKESDGERFEDALARVCSCVGGGNASGDADSDSDLEVVSDTFSINLRCPMSGSRMKIAGRFKPCIHMGCFDLEIFVEMNQRSRKWQCPICLKNYALENIIIDPYFSRITSMMRNCGEEVAEVEMKPDGSWRVKCKSESELRELGNLAQWHCPDGSLSVATDGEDKRVETSKLKQDGVSDSPAGLRIGIRKNRNGVWKVSKPEGTNSSSGYKLNANFGNPEPVIIPMSSSDSESGRDGDDPSVNQGGAGHIDYSTANGIEMDSLYHNNFDSNRGYTAHNTSAPVGDAEIIVLSDSDEDNDLLASPTLGYKNNQTGAAGDVYSVPSHGVIDSYTEDHQLGGNPCSGLFNNPNEDDFGLPSSIWSLPSGTQASSGFQLFNSDVDVSDALVHLQHNDINCSSSMNGYTLPPDNALGSSTLIPDSVGRSDADLNGGLVDNPLAFAGEDPSLQIFLPTRPVESSAQHELRDQADVSNGVCTEDWISLSLGGGASGSNGDAPTTSGLNSRPQSTSRGGATATSTDTASLLLGMNDVGSDKGTTRQRSESDSPFSFPRQKRSVRPRLYLSIDSDSE</sequence>
<organism evidence="15 16">
    <name type="scientific">Crotalaria pallida</name>
    <name type="common">Smooth rattlebox</name>
    <name type="synonym">Crotalaria striata</name>
    <dbReference type="NCBI Taxonomy" id="3830"/>
    <lineage>
        <taxon>Eukaryota</taxon>
        <taxon>Viridiplantae</taxon>
        <taxon>Streptophyta</taxon>
        <taxon>Embryophyta</taxon>
        <taxon>Tracheophyta</taxon>
        <taxon>Spermatophyta</taxon>
        <taxon>Magnoliopsida</taxon>
        <taxon>eudicotyledons</taxon>
        <taxon>Gunneridae</taxon>
        <taxon>Pentapetalae</taxon>
        <taxon>rosids</taxon>
        <taxon>fabids</taxon>
        <taxon>Fabales</taxon>
        <taxon>Fabaceae</taxon>
        <taxon>Papilionoideae</taxon>
        <taxon>50 kb inversion clade</taxon>
        <taxon>genistoids sensu lato</taxon>
        <taxon>core genistoids</taxon>
        <taxon>Crotalarieae</taxon>
        <taxon>Crotalaria</taxon>
    </lineage>
</organism>
<feature type="transmembrane region" description="Helical" evidence="12">
    <location>
        <begin position="40"/>
        <end position="61"/>
    </location>
</feature>
<keyword evidence="6 10" id="KW-0863">Zinc-finger</keyword>
<evidence type="ECO:0000256" key="11">
    <source>
        <dbReference type="SAM" id="MobiDB-lite"/>
    </source>
</evidence>
<evidence type="ECO:0000259" key="14">
    <source>
        <dbReference type="PROSITE" id="PS51044"/>
    </source>
</evidence>
<evidence type="ECO:0000256" key="1">
    <source>
        <dbReference type="ARBA" id="ARBA00004123"/>
    </source>
</evidence>